<gene>
    <name evidence="2" type="ORF">CHIRRI_LOCUS14574</name>
</gene>
<dbReference type="Gene3D" id="1.25.40.20">
    <property type="entry name" value="Ankyrin repeat-containing domain"/>
    <property type="match status" value="2"/>
</dbReference>
<feature type="domain" description="NACHT" evidence="1">
    <location>
        <begin position="925"/>
        <end position="1072"/>
    </location>
</feature>
<dbReference type="Proteomes" id="UP001153620">
    <property type="component" value="Chromosome 4"/>
</dbReference>
<evidence type="ECO:0000259" key="1">
    <source>
        <dbReference type="Pfam" id="PF05729"/>
    </source>
</evidence>
<dbReference type="PANTHER" id="PTHR24121:SF22">
    <property type="entry name" value="PROTEIN ACCELERATED CELL DEATH 6-LIKE"/>
    <property type="match status" value="1"/>
</dbReference>
<dbReference type="InterPro" id="IPR027417">
    <property type="entry name" value="P-loop_NTPase"/>
</dbReference>
<evidence type="ECO:0000313" key="3">
    <source>
        <dbReference type="Proteomes" id="UP001153620"/>
    </source>
</evidence>
<dbReference type="PANTHER" id="PTHR24121">
    <property type="entry name" value="NO MECHANORECEPTOR POTENTIAL C, ISOFORM D-RELATED"/>
    <property type="match status" value="1"/>
</dbReference>
<dbReference type="Pfam" id="PF05729">
    <property type="entry name" value="NACHT"/>
    <property type="match status" value="1"/>
</dbReference>
<proteinExistence type="predicted"/>
<dbReference type="InterPro" id="IPR036770">
    <property type="entry name" value="Ankyrin_rpt-contain_sf"/>
</dbReference>
<sequence length="2576" mass="300541">MNQELNIIDNNCCPIDQRFIFEMTKSRKNTKNEGHAVYKILKFSSEWTHEEVIRQISKLSPSTYPNLFIFVVELNELKFLGSKSAQKNVIFKIKLLKNILLNFCENRSAILQVTSKTEKITKFYYKEKRFDEFLDVSLQQNQHEVIKDFSTFLKSLLKGELPELESDLIDQIIIAEHFELILKIIQILEFSKKFYNDLILKCAAKRSSENLMDIWNIQGHSFEDEIANTIINEGTNISGLSVAVENSNIEVVNFLVKNMPHLISKLPFEHQIEVTTTALNSKNYEILCDLIEFADFPFPKGFETIKIDNTRLCQILKDREEFSAAILEQNIEKMSKFIENNSTLKIVYSIYNESALCLALDTKNFKSFCYLKSLGFLAIEFDRYKQFIDDDKDLELISEQTMQQTKDNVEDSLADEQKAVKLLTLRSFIHNKRIDKQTEVDYRRKIKKWYKDIYDSKFGSELLDAASQCSHLKIIFDFECKTIENMDMQDIGALGSTYTGYKWIFIAAQTSDNLNQELQIKGIIAHELCHYVLRIVYENQEKPYRICSHEVSIVFEAIVSNYKELLSNDIKDNVDDGCEGIISTVYKKYASEDHVAELIVRVPQILAQFVRDPEKCNEITTRFNLLFDFYEQYVVPELRKFNLTRLEDIRKLNKNIGILKELEQNLCDFSTTKEPCDYINEDLVIIITNIPKLFLISIFNYFQNKYANFIDSSVIFTASDILKNQSMFTDFKKVVDENRNLCVFVDCFGDFGSNIKHIVVNSSSKYFFVVFYDEDYDDLAEYLKDVNAKITKKEISFFWNDLDPKTQENLLKSKVKFQTKPKIPLIDLLEVKNDQNENLNKILDYQLLDLLINRSEVTINVDSVNIVDDKAFKSLFKNRILIKTFKIPTQDLNEDSSVPVKAINSIEVFPDEMLQNSTNNNIILISDVAGTGKSWILKNITTKCKTQYPQRWITYVNLNQCINLIKSQKTDITYVRFMTQLILKSKNNFEKRIYEKMYKNGATCVLFDGYDEIAADYGSFLIKMFRSFEANNGNQLWITTRDYLEKDLQEKLHLTTVYKIKPFTKSDGIDLIALHWMVDEIEEDSKTFHELAQALCSKISSDEHNLIGIPQFYALIADVFKDNKITDEKISNYFIYFKFVEKQFGIWAYENVASRKQDRIDAESKSLTYTEIHQYLAMRGLFPNISQFCQLIRDIIDWPDNKIADCGMTTKIEDILSFSHKTLMEYFAADFIVKNLKNNYWQNFADFFRFLTKFLTDPRFNIVRMFFNDALSDGVVLRKLDNKIQRFSKEFSQNSTGLENFSAVFKENQENLVNFLLLILKNGSYDKVKNLLHQNIREIISNTQNSQQIIKFQSFYIGFLTPVDLKDFLVKRNVLVQLINSKLDLVVFEDLIERLEEEIDVKHLVKHRDHVDRNLLSSLCWSKGYNADILAGILKLVKKYLNNLEIFDMIEKCDSNGNNMLHICVEKQNGESLIFTWKELENFCSQFMPEQKFKDIINQQTSINNHSLLHLAASCKNLDFHSIVWNLVSKNLENREDLWSLISKQDKNGYNFVHHLVSSNTAIVVDFTFLKLKERLSDAHFKMILNSKGFAKRNLLQTAVCNTKDINLHQVLWTVFKNTFKSGKELLDVLNEVDIYFWNVFQLAASFTTDEIFEFIINEVEQICQIEEIKKVLANTKTWKRSLLLTAAECNKSAKLHETLWTYIQKYFNSTEVMEIVRQTSKDGKNLLMITSEKNTQEVTNLTWKQILKSIDKNENNINELIKMIQPHEVVLKSILNIQIFKDDSTKIPTKNLISDPFGIFPSKQISYKDSNDLRSYASCDRLEVHESLWEFMIKTFENRDELQNLILQKDDEGNNFLHLLTISSTSGIIEYTFGVLKNNFNFKQFQDTLNSKGFHGRNLFHTAACASRNIEVHRTLLTNLRTSCKSEKDVFATLNEVDDEKRNILECLLCFSSPHVTNFMIEELLKIESSDLIKNQMENINAFKENLPQSVIRHNKSIDSHQNLWTTLCKYFDTLELMEMIKHNDIEGKNILQASIAYNSVEILKTTWQEVNNIADNFDGKELIDLIQHKDINGRNLMHLCIDSQMEAKLEFLWTKIEEYFNNEQFEDFVAQQSSSKGHTIFHHAAYCQQVDFHAILWTLVKNSFKSYDKLKNLALQVDKDGNNFLHLSVVESDPKVIEVTFKILQESLNEADYCNILKSTGFEGRNIIQRAICESDNPEMHQNLWKIIKTSDKMFLQIIGHKDDHKNNIFHLLACFSSCEIFDLTVTNLEKVASREEIKNLIISLDFWKRNFLQIIAESDKSLKFHKSLWAVIQKHLDAHELFEMIKNRDEDGKTYLKTINDQNDQNLIVLSWDEMSKFVNGSDQDEKELMDVIKNYDSILNFILKAPNVLNDPFQILMTSTANKEGSNDLQAYVTCDQIKVHQGLWDYLLKTFQNQEELKNFIIQKDEEGKNYIQVLVAKNKIEIIEFTFRVINDIFDDSQYLEIVKSKTSKGSNLLQFALQVTTDINIIKFIWRVLENSSKSDQEFSEFLIEVNSENRNILNICAAHSTEEALEFLISKLNKIESLENNRQH</sequence>
<protein>
    <recommendedName>
        <fullName evidence="1">NACHT domain-containing protein</fullName>
    </recommendedName>
</protein>
<keyword evidence="3" id="KW-1185">Reference proteome</keyword>
<name>A0A9N9X166_9DIPT</name>
<reference evidence="2" key="1">
    <citation type="submission" date="2022-01" db="EMBL/GenBank/DDBJ databases">
        <authorList>
            <person name="King R."/>
        </authorList>
    </citation>
    <scope>NUCLEOTIDE SEQUENCE</scope>
</reference>
<reference evidence="2" key="2">
    <citation type="submission" date="2022-10" db="EMBL/GenBank/DDBJ databases">
        <authorList>
            <consortium name="ENA_rothamsted_submissions"/>
            <consortium name="culmorum"/>
            <person name="King R."/>
        </authorList>
    </citation>
    <scope>NUCLEOTIDE SEQUENCE</scope>
</reference>
<evidence type="ECO:0000313" key="2">
    <source>
        <dbReference type="EMBL" id="CAG9811767.1"/>
    </source>
</evidence>
<dbReference type="EMBL" id="OU895880">
    <property type="protein sequence ID" value="CAG9811767.1"/>
    <property type="molecule type" value="Genomic_DNA"/>
</dbReference>
<accession>A0A9N9X166</accession>
<dbReference type="InterPro" id="IPR002110">
    <property type="entry name" value="Ankyrin_rpt"/>
</dbReference>
<dbReference type="OrthoDB" id="7739966at2759"/>
<dbReference type="InterPro" id="IPR007111">
    <property type="entry name" value="NACHT_NTPase"/>
</dbReference>
<dbReference type="SMART" id="SM00248">
    <property type="entry name" value="ANK"/>
    <property type="match status" value="7"/>
</dbReference>
<dbReference type="SUPFAM" id="SSF52540">
    <property type="entry name" value="P-loop containing nucleoside triphosphate hydrolases"/>
    <property type="match status" value="1"/>
</dbReference>
<organism evidence="2 3">
    <name type="scientific">Chironomus riparius</name>
    <dbReference type="NCBI Taxonomy" id="315576"/>
    <lineage>
        <taxon>Eukaryota</taxon>
        <taxon>Metazoa</taxon>
        <taxon>Ecdysozoa</taxon>
        <taxon>Arthropoda</taxon>
        <taxon>Hexapoda</taxon>
        <taxon>Insecta</taxon>
        <taxon>Pterygota</taxon>
        <taxon>Neoptera</taxon>
        <taxon>Endopterygota</taxon>
        <taxon>Diptera</taxon>
        <taxon>Nematocera</taxon>
        <taxon>Chironomoidea</taxon>
        <taxon>Chironomidae</taxon>
        <taxon>Chironominae</taxon>
        <taxon>Chironomus</taxon>
    </lineage>
</organism>
<dbReference type="Gene3D" id="3.40.50.300">
    <property type="entry name" value="P-loop containing nucleotide triphosphate hydrolases"/>
    <property type="match status" value="1"/>
</dbReference>